<reference evidence="1 2" key="2">
    <citation type="submission" date="2009-05" db="EMBL/GenBank/DDBJ databases">
        <authorList>
            <person name="Harkins D.M."/>
            <person name="DeShazer D."/>
            <person name="Woods D.E."/>
            <person name="Brinkac L.M."/>
            <person name="Brown K.A."/>
            <person name="Hung G.C."/>
            <person name="Tuanyok A."/>
            <person name="Zhang B."/>
            <person name="Nierman W.C."/>
        </authorList>
    </citation>
    <scope>NUCLEOTIDE SEQUENCE [LARGE SCALE GENOMIC DNA]</scope>
    <source>
        <strain evidence="1 2">1710a</strain>
    </source>
</reference>
<accession>A0A0E1W9H0</accession>
<dbReference type="HOGENOM" id="CLU_3306052_0_0_4"/>
<evidence type="ECO:0000313" key="2">
    <source>
        <dbReference type="Proteomes" id="UP000001812"/>
    </source>
</evidence>
<sequence length="39" mass="4300">MKQQCQEISRGCEEASLAAMFDGSAVARVQRLVDNPRFG</sequence>
<protein>
    <submittedName>
        <fullName evidence="1">Uncharacterized protein</fullName>
    </submittedName>
</protein>
<name>A0A0E1W9H0_BURPE</name>
<reference evidence="2" key="1">
    <citation type="submission" date="2007-08" db="EMBL/GenBank/DDBJ databases">
        <title>Annotation of Burkholderia pseudomallei 1710a.</title>
        <authorList>
            <person name="Harkins D.M."/>
            <person name="DeShazer D."/>
            <person name="Woods D.E."/>
            <person name="Brinkac L.M."/>
            <person name="Brown K.A."/>
            <person name="Hung G.C."/>
            <person name="Tuanyok A."/>
            <person name="Zhang B."/>
            <person name="Nierman W.C."/>
        </authorList>
    </citation>
    <scope>NUCLEOTIDE SEQUENCE [LARGE SCALE GENOMIC DNA]</scope>
    <source>
        <strain evidence="2">1710a</strain>
    </source>
</reference>
<dbReference type="EMBL" id="CM000832">
    <property type="protein sequence ID" value="EET09863.1"/>
    <property type="molecule type" value="Genomic_DNA"/>
</dbReference>
<organism evidence="1 2">
    <name type="scientific">Burkholderia pseudomallei 1710a</name>
    <dbReference type="NCBI Taxonomy" id="320371"/>
    <lineage>
        <taxon>Bacteria</taxon>
        <taxon>Pseudomonadati</taxon>
        <taxon>Pseudomonadota</taxon>
        <taxon>Betaproteobacteria</taxon>
        <taxon>Burkholderiales</taxon>
        <taxon>Burkholderiaceae</taxon>
        <taxon>Burkholderia</taxon>
        <taxon>pseudomallei group</taxon>
    </lineage>
</organism>
<dbReference type="AlphaFoldDB" id="A0A0E1W9H0"/>
<proteinExistence type="predicted"/>
<dbReference type="Proteomes" id="UP000001812">
    <property type="component" value="Chromosome I"/>
</dbReference>
<gene>
    <name evidence="1" type="ORF">BURPS1710A_0323</name>
</gene>
<evidence type="ECO:0000313" key="1">
    <source>
        <dbReference type="EMBL" id="EET09863.1"/>
    </source>
</evidence>